<dbReference type="InterPro" id="IPR052961">
    <property type="entry name" value="Oxido-Kinase-like_Enzymes"/>
</dbReference>
<sequence>MPSTAEAFQNLTAAGSTEMNDEQEEMQKFMHNNETAVYTWLKSLPEKPIAFPKIYGSFDLSTETPMILMEEVKGDLMKVENGFTEEQLFSIAHELARFHAFCFTNDSWKNIEFYAMDFAKFDKFEAIMKQITAGLKATMPGFWTCLDPLFEKTTTRQNWELGLISEDNPHRIVAHGDLWSPQIIWRDGKIATILDWQVSHLGSLIEDISRVLATCTTTELRRKLQSRVFDSYYEKLTEELLKREHKVPFARGFLDDEFKRILPFTLTQTLFACAIWANSNVLKKGDSDDQKRQMEIFSRTRAFFDDSNKLLGWTNN</sequence>
<dbReference type="Gene3D" id="3.90.1200.10">
    <property type="match status" value="1"/>
</dbReference>
<evidence type="ECO:0000256" key="1">
    <source>
        <dbReference type="SAM" id="MobiDB-lite"/>
    </source>
</evidence>
<evidence type="ECO:0000313" key="5">
    <source>
        <dbReference type="WBParaSite" id="MBELARI_LOCUS20674"/>
    </source>
</evidence>
<dbReference type="PANTHER" id="PTHR23020:SF20">
    <property type="entry name" value="CHK KINASE-LIKE DOMAIN-CONTAINING PROTEIN"/>
    <property type="match status" value="1"/>
</dbReference>
<dbReference type="SMART" id="SM00587">
    <property type="entry name" value="CHK"/>
    <property type="match status" value="1"/>
</dbReference>
<feature type="compositionally biased region" description="Polar residues" evidence="1">
    <location>
        <begin position="1"/>
        <end position="18"/>
    </location>
</feature>
<dbReference type="AlphaFoldDB" id="A0AAF3F4G1"/>
<evidence type="ECO:0000259" key="2">
    <source>
        <dbReference type="SMART" id="SM00587"/>
    </source>
</evidence>
<protein>
    <submittedName>
        <fullName evidence="4 5">CHK kinase-like domain-containing protein</fullName>
    </submittedName>
</protein>
<proteinExistence type="predicted"/>
<dbReference type="InterPro" id="IPR011009">
    <property type="entry name" value="Kinase-like_dom_sf"/>
</dbReference>
<dbReference type="WBParaSite" id="MBELARI_LOCUS20674">
    <property type="protein sequence ID" value="MBELARI_LOCUS20674"/>
    <property type="gene ID" value="MBELARI_LOCUS20674"/>
</dbReference>
<feature type="domain" description="CHK kinase-like" evidence="2">
    <location>
        <begin position="67"/>
        <end position="242"/>
    </location>
</feature>
<dbReference type="SUPFAM" id="SSF56112">
    <property type="entry name" value="Protein kinase-like (PK-like)"/>
    <property type="match status" value="1"/>
</dbReference>
<evidence type="ECO:0000313" key="4">
    <source>
        <dbReference type="WBParaSite" id="MBELARI_LOCUS14868"/>
    </source>
</evidence>
<organism evidence="3 5">
    <name type="scientific">Mesorhabditis belari</name>
    <dbReference type="NCBI Taxonomy" id="2138241"/>
    <lineage>
        <taxon>Eukaryota</taxon>
        <taxon>Metazoa</taxon>
        <taxon>Ecdysozoa</taxon>
        <taxon>Nematoda</taxon>
        <taxon>Chromadorea</taxon>
        <taxon>Rhabditida</taxon>
        <taxon>Rhabditina</taxon>
        <taxon>Rhabditomorpha</taxon>
        <taxon>Rhabditoidea</taxon>
        <taxon>Rhabditidae</taxon>
        <taxon>Mesorhabditinae</taxon>
        <taxon>Mesorhabditis</taxon>
    </lineage>
</organism>
<accession>A0AAF3F4G1</accession>
<keyword evidence="3" id="KW-1185">Reference proteome</keyword>
<feature type="region of interest" description="Disordered" evidence="1">
    <location>
        <begin position="1"/>
        <end position="20"/>
    </location>
</feature>
<dbReference type="Pfam" id="PF07914">
    <property type="entry name" value="DUF1679"/>
    <property type="match status" value="1"/>
</dbReference>
<dbReference type="InterPro" id="IPR015897">
    <property type="entry name" value="CHK_kinase-like"/>
</dbReference>
<dbReference type="InterPro" id="IPR012877">
    <property type="entry name" value="Dhs-27"/>
</dbReference>
<dbReference type="PANTHER" id="PTHR23020">
    <property type="entry name" value="UNCHARACTERIZED NUCLEAR HORMONE RECEPTOR-RELATED"/>
    <property type="match status" value="1"/>
</dbReference>
<reference evidence="4 5" key="1">
    <citation type="submission" date="2024-02" db="UniProtKB">
        <authorList>
            <consortium name="WormBaseParasite"/>
        </authorList>
    </citation>
    <scope>IDENTIFICATION</scope>
</reference>
<name>A0AAF3F4G1_9BILA</name>
<dbReference type="Proteomes" id="UP000887575">
    <property type="component" value="Unassembled WGS sequence"/>
</dbReference>
<evidence type="ECO:0000313" key="3">
    <source>
        <dbReference type="Proteomes" id="UP000887575"/>
    </source>
</evidence>
<dbReference type="WBParaSite" id="MBELARI_LOCUS14868">
    <property type="protein sequence ID" value="MBELARI_LOCUS14868"/>
    <property type="gene ID" value="MBELARI_LOCUS14868"/>
</dbReference>